<accession>A0A8H4J2I1</accession>
<dbReference type="OrthoDB" id="3540210at2759"/>
<evidence type="ECO:0000256" key="1">
    <source>
        <dbReference type="SAM" id="Phobius"/>
    </source>
</evidence>
<keyword evidence="1" id="KW-0812">Transmembrane</keyword>
<proteinExistence type="predicted"/>
<organism evidence="2 3">
    <name type="scientific">Botryosphaeria dothidea</name>
    <dbReference type="NCBI Taxonomy" id="55169"/>
    <lineage>
        <taxon>Eukaryota</taxon>
        <taxon>Fungi</taxon>
        <taxon>Dikarya</taxon>
        <taxon>Ascomycota</taxon>
        <taxon>Pezizomycotina</taxon>
        <taxon>Dothideomycetes</taxon>
        <taxon>Dothideomycetes incertae sedis</taxon>
        <taxon>Botryosphaeriales</taxon>
        <taxon>Botryosphaeriaceae</taxon>
        <taxon>Botryosphaeria</taxon>
    </lineage>
</organism>
<feature type="transmembrane region" description="Helical" evidence="1">
    <location>
        <begin position="50"/>
        <end position="72"/>
    </location>
</feature>
<keyword evidence="3" id="KW-1185">Reference proteome</keyword>
<comment type="caution">
    <text evidence="2">The sequence shown here is derived from an EMBL/GenBank/DDBJ whole genome shotgun (WGS) entry which is preliminary data.</text>
</comment>
<sequence length="210" mass="23130">MLALLQGSAVDVADGPPDPKLQAELYKPRYKRERELCRRQRILSTVHSNFSIFFLALILTAGGLIILLSWVLEPLVAFIQRRRNLDSYARLEWCTNEKLQLQRLAHEELGMGIWDRCDEGVPVTEKGERLAVLDISDLEHPRLRARPRGVGEEDGGKEGPRCSVGVIEGGGRISRLSSMAAGSFDGDEILRAAVIAVAPDVSSSGGEREA</sequence>
<dbReference type="EMBL" id="WWBZ02000012">
    <property type="protein sequence ID" value="KAF4310943.1"/>
    <property type="molecule type" value="Genomic_DNA"/>
</dbReference>
<keyword evidence="1" id="KW-0472">Membrane</keyword>
<protein>
    <submittedName>
        <fullName evidence="2">Uncharacterized protein</fullName>
    </submittedName>
</protein>
<evidence type="ECO:0000313" key="2">
    <source>
        <dbReference type="EMBL" id="KAF4310943.1"/>
    </source>
</evidence>
<name>A0A8H4J2I1_9PEZI</name>
<dbReference type="AlphaFoldDB" id="A0A8H4J2I1"/>
<dbReference type="Proteomes" id="UP000572817">
    <property type="component" value="Unassembled WGS sequence"/>
</dbReference>
<gene>
    <name evidence="2" type="ORF">GTA08_BOTSDO13533</name>
</gene>
<reference evidence="2" key="1">
    <citation type="submission" date="2020-04" db="EMBL/GenBank/DDBJ databases">
        <title>Genome Assembly and Annotation of Botryosphaeria dothidea sdau 11-99, a Latent Pathogen of Apple Fruit Ring Rot in China.</title>
        <authorList>
            <person name="Yu C."/>
            <person name="Diao Y."/>
            <person name="Lu Q."/>
            <person name="Zhao J."/>
            <person name="Cui S."/>
            <person name="Peng C."/>
            <person name="He B."/>
            <person name="Liu H."/>
        </authorList>
    </citation>
    <scope>NUCLEOTIDE SEQUENCE [LARGE SCALE GENOMIC DNA]</scope>
    <source>
        <strain evidence="2">Sdau11-99</strain>
    </source>
</reference>
<keyword evidence="1" id="KW-1133">Transmembrane helix</keyword>
<evidence type="ECO:0000313" key="3">
    <source>
        <dbReference type="Proteomes" id="UP000572817"/>
    </source>
</evidence>